<dbReference type="NCBIfam" id="TIGR00879">
    <property type="entry name" value="SP"/>
    <property type="match status" value="1"/>
</dbReference>
<dbReference type="InterPro" id="IPR003663">
    <property type="entry name" value="Sugar/inositol_transpt"/>
</dbReference>
<feature type="transmembrane region" description="Helical" evidence="9">
    <location>
        <begin position="447"/>
        <end position="467"/>
    </location>
</feature>
<dbReference type="InterPro" id="IPR005829">
    <property type="entry name" value="Sugar_transporter_CS"/>
</dbReference>
<keyword evidence="6 9" id="KW-0472">Membrane</keyword>
<sequence length="524" mass="58643">MTHANQLGPETWWKDAGLRRLYLVLPIVILSSSYQGFDGMIMNGLQLLPSWQEEFDYPRGPLLGLLASIQTVGSILALPSIGWLVDKIGRRRSIVFGASWTLVGAALQGSATHLAAFIIARFLIGFGLAYTVVAAPVLLAEVALPKHRGSILAYFPATWYTGAIIAAWVTYGTQFIQNAWSWRIPSLLQAFPAIIQIALIWFVPESPRWLIAKGRGAEAREFLIKHHANGDENSPIVEIEYTQIKEAILQDAQWKKQSSYLDFLRTKPNRRRLIIVTFCGLFLEVSGNGLVQYYLHAVLNSIGITETIEQTTINGCLSIYNFLVAIGASFLVDRVGRRKLFIASTLGMFLAFILWTTFAAHLYVLTIAAVYTTHGTRGFAYGVLVCIFLSNGAYSLGWTPLWAYPAELLPFEIRARGVTYMTGVMHIAGFFTAFVNPIGLGNIGWKYYLAYVVYTFLEFAAVWYFFVETKGYTLEEIASIFETPGLTWKQRRNYKGPVAYRDTHDAEESGDGEKKSEVTDVKEL</sequence>
<evidence type="ECO:0000256" key="5">
    <source>
        <dbReference type="ARBA" id="ARBA00022989"/>
    </source>
</evidence>
<comment type="similarity">
    <text evidence="2 7">Belongs to the major facilitator superfamily. Sugar transporter (TC 2.A.1.1) family.</text>
</comment>
<organism evidence="11 12">
    <name type="scientific">Parathielavia appendiculata</name>
    <dbReference type="NCBI Taxonomy" id="2587402"/>
    <lineage>
        <taxon>Eukaryota</taxon>
        <taxon>Fungi</taxon>
        <taxon>Dikarya</taxon>
        <taxon>Ascomycota</taxon>
        <taxon>Pezizomycotina</taxon>
        <taxon>Sordariomycetes</taxon>
        <taxon>Sordariomycetidae</taxon>
        <taxon>Sordariales</taxon>
        <taxon>Chaetomiaceae</taxon>
        <taxon>Parathielavia</taxon>
    </lineage>
</organism>
<dbReference type="Pfam" id="PF00083">
    <property type="entry name" value="Sugar_tr"/>
    <property type="match status" value="1"/>
</dbReference>
<dbReference type="PANTHER" id="PTHR48022:SF64">
    <property type="entry name" value="MAJOR FACILITATOR SUPERFAMILY (MFS) PROFILE DOMAIN-CONTAINING PROTEIN"/>
    <property type="match status" value="1"/>
</dbReference>
<feature type="transmembrane region" description="Helical" evidence="9">
    <location>
        <begin position="311"/>
        <end position="332"/>
    </location>
</feature>
<reference evidence="11" key="1">
    <citation type="journal article" date="2023" name="Mol. Phylogenet. Evol.">
        <title>Genome-scale phylogeny and comparative genomics of the fungal order Sordariales.</title>
        <authorList>
            <person name="Hensen N."/>
            <person name="Bonometti L."/>
            <person name="Westerberg I."/>
            <person name="Brannstrom I.O."/>
            <person name="Guillou S."/>
            <person name="Cros-Aarteil S."/>
            <person name="Calhoun S."/>
            <person name="Haridas S."/>
            <person name="Kuo A."/>
            <person name="Mondo S."/>
            <person name="Pangilinan J."/>
            <person name="Riley R."/>
            <person name="LaButti K."/>
            <person name="Andreopoulos B."/>
            <person name="Lipzen A."/>
            <person name="Chen C."/>
            <person name="Yan M."/>
            <person name="Daum C."/>
            <person name="Ng V."/>
            <person name="Clum A."/>
            <person name="Steindorff A."/>
            <person name="Ohm R.A."/>
            <person name="Martin F."/>
            <person name="Silar P."/>
            <person name="Natvig D.O."/>
            <person name="Lalanne C."/>
            <person name="Gautier V."/>
            <person name="Ament-Velasquez S.L."/>
            <person name="Kruys A."/>
            <person name="Hutchinson M.I."/>
            <person name="Powell A.J."/>
            <person name="Barry K."/>
            <person name="Miller A.N."/>
            <person name="Grigoriev I.V."/>
            <person name="Debuchy R."/>
            <person name="Gladieux P."/>
            <person name="Hiltunen Thoren M."/>
            <person name="Johannesson H."/>
        </authorList>
    </citation>
    <scope>NUCLEOTIDE SEQUENCE</scope>
    <source>
        <strain evidence="11">CBS 731.68</strain>
    </source>
</reference>
<gene>
    <name evidence="11" type="ORF">N657DRAFT_579976</name>
</gene>
<dbReference type="InterPro" id="IPR036259">
    <property type="entry name" value="MFS_trans_sf"/>
</dbReference>
<comment type="caution">
    <text evidence="11">The sequence shown here is derived from an EMBL/GenBank/DDBJ whole genome shotgun (WGS) entry which is preliminary data.</text>
</comment>
<evidence type="ECO:0000256" key="3">
    <source>
        <dbReference type="ARBA" id="ARBA00022448"/>
    </source>
</evidence>
<protein>
    <submittedName>
        <fullName evidence="11">General substrate transporter</fullName>
    </submittedName>
</protein>
<evidence type="ECO:0000256" key="2">
    <source>
        <dbReference type="ARBA" id="ARBA00010992"/>
    </source>
</evidence>
<feature type="transmembrane region" description="Helical" evidence="9">
    <location>
        <begin position="151"/>
        <end position="171"/>
    </location>
</feature>
<evidence type="ECO:0000256" key="9">
    <source>
        <dbReference type="SAM" id="Phobius"/>
    </source>
</evidence>
<feature type="transmembrane region" description="Helical" evidence="9">
    <location>
        <begin position="117"/>
        <end position="139"/>
    </location>
</feature>
<dbReference type="SUPFAM" id="SSF103473">
    <property type="entry name" value="MFS general substrate transporter"/>
    <property type="match status" value="1"/>
</dbReference>
<feature type="transmembrane region" description="Helical" evidence="9">
    <location>
        <begin position="94"/>
        <end position="111"/>
    </location>
</feature>
<keyword evidence="5 9" id="KW-1133">Transmembrane helix</keyword>
<name>A0AAN6Z0E1_9PEZI</name>
<feature type="transmembrane region" description="Helical" evidence="9">
    <location>
        <begin position="21"/>
        <end position="42"/>
    </location>
</feature>
<dbReference type="PANTHER" id="PTHR48022">
    <property type="entry name" value="PLASTIDIC GLUCOSE TRANSPORTER 4"/>
    <property type="match status" value="1"/>
</dbReference>
<dbReference type="InterPro" id="IPR005828">
    <property type="entry name" value="MFS_sugar_transport-like"/>
</dbReference>
<dbReference type="FunFam" id="1.20.1250.20:FF:000134">
    <property type="entry name" value="MFS sugar transporter protein"/>
    <property type="match status" value="1"/>
</dbReference>
<proteinExistence type="inferred from homology"/>
<dbReference type="RefSeq" id="XP_062644138.1">
    <property type="nucleotide sequence ID" value="XM_062789430.1"/>
</dbReference>
<dbReference type="EMBL" id="MU853239">
    <property type="protein sequence ID" value="KAK4120367.1"/>
    <property type="molecule type" value="Genomic_DNA"/>
</dbReference>
<accession>A0AAN6Z0E1</accession>
<dbReference type="Proteomes" id="UP001302602">
    <property type="component" value="Unassembled WGS sequence"/>
</dbReference>
<dbReference type="InterPro" id="IPR050360">
    <property type="entry name" value="MFS_Sugar_Transporters"/>
</dbReference>
<evidence type="ECO:0000256" key="8">
    <source>
        <dbReference type="SAM" id="MobiDB-lite"/>
    </source>
</evidence>
<feature type="transmembrane region" description="Helical" evidence="9">
    <location>
        <begin position="62"/>
        <end position="85"/>
    </location>
</feature>
<comment type="subcellular location">
    <subcellularLocation>
        <location evidence="1">Membrane</location>
        <topology evidence="1">Multi-pass membrane protein</topology>
    </subcellularLocation>
</comment>
<dbReference type="AlphaFoldDB" id="A0AAN6Z0E1"/>
<feature type="domain" description="Major facilitator superfamily (MFS) profile" evidence="10">
    <location>
        <begin position="24"/>
        <end position="470"/>
    </location>
</feature>
<evidence type="ECO:0000259" key="10">
    <source>
        <dbReference type="PROSITE" id="PS50850"/>
    </source>
</evidence>
<feature type="transmembrane region" description="Helical" evidence="9">
    <location>
        <begin position="378"/>
        <end position="396"/>
    </location>
</feature>
<feature type="compositionally biased region" description="Basic and acidic residues" evidence="8">
    <location>
        <begin position="501"/>
        <end position="524"/>
    </location>
</feature>
<dbReference type="PROSITE" id="PS00216">
    <property type="entry name" value="SUGAR_TRANSPORT_1"/>
    <property type="match status" value="2"/>
</dbReference>
<dbReference type="PROSITE" id="PS50850">
    <property type="entry name" value="MFS"/>
    <property type="match status" value="1"/>
</dbReference>
<evidence type="ECO:0000256" key="7">
    <source>
        <dbReference type="RuleBase" id="RU003346"/>
    </source>
</evidence>
<keyword evidence="12" id="KW-1185">Reference proteome</keyword>
<dbReference type="InterPro" id="IPR020846">
    <property type="entry name" value="MFS_dom"/>
</dbReference>
<evidence type="ECO:0000313" key="11">
    <source>
        <dbReference type="EMBL" id="KAK4120367.1"/>
    </source>
</evidence>
<dbReference type="Gene3D" id="1.20.1250.20">
    <property type="entry name" value="MFS general substrate transporter like domains"/>
    <property type="match status" value="1"/>
</dbReference>
<keyword evidence="4 9" id="KW-0812">Transmembrane</keyword>
<evidence type="ECO:0000313" key="12">
    <source>
        <dbReference type="Proteomes" id="UP001302602"/>
    </source>
</evidence>
<evidence type="ECO:0000256" key="6">
    <source>
        <dbReference type="ARBA" id="ARBA00023136"/>
    </source>
</evidence>
<dbReference type="GO" id="GO:0016020">
    <property type="term" value="C:membrane"/>
    <property type="evidence" value="ECO:0007669"/>
    <property type="project" value="UniProtKB-SubCell"/>
</dbReference>
<reference evidence="11" key="2">
    <citation type="submission" date="2023-05" db="EMBL/GenBank/DDBJ databases">
        <authorList>
            <consortium name="Lawrence Berkeley National Laboratory"/>
            <person name="Steindorff A."/>
            <person name="Hensen N."/>
            <person name="Bonometti L."/>
            <person name="Westerberg I."/>
            <person name="Brannstrom I.O."/>
            <person name="Guillou S."/>
            <person name="Cros-Aarteil S."/>
            <person name="Calhoun S."/>
            <person name="Haridas S."/>
            <person name="Kuo A."/>
            <person name="Mondo S."/>
            <person name="Pangilinan J."/>
            <person name="Riley R."/>
            <person name="Labutti K."/>
            <person name="Andreopoulos B."/>
            <person name="Lipzen A."/>
            <person name="Chen C."/>
            <person name="Yanf M."/>
            <person name="Daum C."/>
            <person name="Ng V."/>
            <person name="Clum A."/>
            <person name="Ohm R."/>
            <person name="Martin F."/>
            <person name="Silar P."/>
            <person name="Natvig D."/>
            <person name="Lalanne C."/>
            <person name="Gautier V."/>
            <person name="Ament-Velasquez S.L."/>
            <person name="Kruys A."/>
            <person name="Hutchinson M.I."/>
            <person name="Powell A.J."/>
            <person name="Barry K."/>
            <person name="Miller A.N."/>
            <person name="Grigoriev I.V."/>
            <person name="Debuchy R."/>
            <person name="Gladieux P."/>
            <person name="Thoren M.H."/>
            <person name="Johannesson H."/>
        </authorList>
    </citation>
    <scope>NUCLEOTIDE SEQUENCE</scope>
    <source>
        <strain evidence="11">CBS 731.68</strain>
    </source>
</reference>
<evidence type="ECO:0000256" key="4">
    <source>
        <dbReference type="ARBA" id="ARBA00022692"/>
    </source>
</evidence>
<feature type="transmembrane region" description="Helical" evidence="9">
    <location>
        <begin position="417"/>
        <end position="435"/>
    </location>
</feature>
<dbReference type="GeneID" id="87826200"/>
<feature type="transmembrane region" description="Helical" evidence="9">
    <location>
        <begin position="344"/>
        <end position="372"/>
    </location>
</feature>
<feature type="region of interest" description="Disordered" evidence="8">
    <location>
        <begin position="500"/>
        <end position="524"/>
    </location>
</feature>
<feature type="transmembrane region" description="Helical" evidence="9">
    <location>
        <begin position="273"/>
        <end position="291"/>
    </location>
</feature>
<evidence type="ECO:0000256" key="1">
    <source>
        <dbReference type="ARBA" id="ARBA00004141"/>
    </source>
</evidence>
<keyword evidence="3 7" id="KW-0813">Transport</keyword>
<feature type="transmembrane region" description="Helical" evidence="9">
    <location>
        <begin position="183"/>
        <end position="203"/>
    </location>
</feature>
<dbReference type="GO" id="GO:0005351">
    <property type="term" value="F:carbohydrate:proton symporter activity"/>
    <property type="evidence" value="ECO:0007669"/>
    <property type="project" value="TreeGrafter"/>
</dbReference>